<dbReference type="Gene3D" id="3.40.50.1820">
    <property type="entry name" value="alpha/beta hydrolase"/>
    <property type="match status" value="1"/>
</dbReference>
<dbReference type="EMBL" id="BOMS01000045">
    <property type="protein sequence ID" value="GIE67225.1"/>
    <property type="molecule type" value="Genomic_DNA"/>
</dbReference>
<dbReference type="InterPro" id="IPR019826">
    <property type="entry name" value="Carboxylesterase_B_AS"/>
</dbReference>
<organism evidence="5 6">
    <name type="scientific">Actinoplanes palleronii</name>
    <dbReference type="NCBI Taxonomy" id="113570"/>
    <lineage>
        <taxon>Bacteria</taxon>
        <taxon>Bacillati</taxon>
        <taxon>Actinomycetota</taxon>
        <taxon>Actinomycetes</taxon>
        <taxon>Micromonosporales</taxon>
        <taxon>Micromonosporaceae</taxon>
        <taxon>Actinoplanes</taxon>
    </lineage>
</organism>
<dbReference type="GO" id="GO:0016787">
    <property type="term" value="F:hydrolase activity"/>
    <property type="evidence" value="ECO:0007669"/>
    <property type="project" value="UniProtKB-KW"/>
</dbReference>
<evidence type="ECO:0000259" key="4">
    <source>
        <dbReference type="Pfam" id="PF00135"/>
    </source>
</evidence>
<proteinExistence type="inferred from homology"/>
<dbReference type="Pfam" id="PF00135">
    <property type="entry name" value="COesterase"/>
    <property type="match status" value="1"/>
</dbReference>
<feature type="domain" description="Carboxylesterase type B" evidence="4">
    <location>
        <begin position="4"/>
        <end position="321"/>
    </location>
</feature>
<protein>
    <recommendedName>
        <fullName evidence="3">Carboxylic ester hydrolase</fullName>
        <ecNumber evidence="3">3.1.1.-</ecNumber>
    </recommendedName>
</protein>
<dbReference type="RefSeq" id="WP_203825746.1">
    <property type="nucleotide sequence ID" value="NZ_BAAATY010000014.1"/>
</dbReference>
<evidence type="ECO:0000256" key="2">
    <source>
        <dbReference type="ARBA" id="ARBA00022801"/>
    </source>
</evidence>
<dbReference type="EC" id="3.1.1.-" evidence="3"/>
<keyword evidence="2 3" id="KW-0378">Hydrolase</keyword>
<dbReference type="InterPro" id="IPR002018">
    <property type="entry name" value="CarbesteraseB"/>
</dbReference>
<dbReference type="SUPFAM" id="SSF53474">
    <property type="entry name" value="alpha/beta-Hydrolases"/>
    <property type="match status" value="1"/>
</dbReference>
<name>A0ABQ4BAD8_9ACTN</name>
<dbReference type="InterPro" id="IPR050309">
    <property type="entry name" value="Type-B_Carboxylest/Lipase"/>
</dbReference>
<keyword evidence="6" id="KW-1185">Reference proteome</keyword>
<dbReference type="PANTHER" id="PTHR11559">
    <property type="entry name" value="CARBOXYLESTERASE"/>
    <property type="match status" value="1"/>
</dbReference>
<comment type="caution">
    <text evidence="5">The sequence shown here is derived from an EMBL/GenBank/DDBJ whole genome shotgun (WGS) entry which is preliminary data.</text>
</comment>
<evidence type="ECO:0000256" key="3">
    <source>
        <dbReference type="RuleBase" id="RU361235"/>
    </source>
</evidence>
<comment type="similarity">
    <text evidence="1 3">Belongs to the type-B carboxylesterase/lipase family.</text>
</comment>
<evidence type="ECO:0000313" key="6">
    <source>
        <dbReference type="Proteomes" id="UP000624709"/>
    </source>
</evidence>
<dbReference type="PROSITE" id="PS00122">
    <property type="entry name" value="CARBOXYLESTERASE_B_1"/>
    <property type="match status" value="1"/>
</dbReference>
<gene>
    <name evidence="5" type="ORF">Apa02nite_033330</name>
</gene>
<dbReference type="InterPro" id="IPR029058">
    <property type="entry name" value="AB_hydrolase_fold"/>
</dbReference>
<evidence type="ECO:0000256" key="1">
    <source>
        <dbReference type="ARBA" id="ARBA00005964"/>
    </source>
</evidence>
<sequence length="505" mass="51403">MTATVRVTGGAVSGAGEPGLTVFRGISYAAPPVGAHRFAAPQPVDPWDGVRPATTFGPPAPQSDALGGGAAVPGDDWLTANVWTPALDPAARLPVLVWIHGGAYVVGMSSWPEFDGAHLARTGGIVVVTVNYRLGVEGFALVTGETTLTGGATHPAPVNRGLLDLVAALRWVRDNVAAFGGDPGRVTIAGESAGAGCVAALLAMPAATGLFRAAIAQSVPGPFFTPALAADIATAVAAQVDCTPTAAALSAVDPARLAAAGDAVTAAPAGRWGPAATGQVLFAPVVDGDTLPATPWQALAGGAARDVALLAGHTRDEQRLLTMLAGLLGRITAEQAAAALDMFAPGPDGAGRYRAAFPEAGPERLYELVLSDWLFRMPSLRLADAHVTGGGRTHLYELTWPAPGLGGVLGACHGLDLPLMFGNLTRSGPAQLLGDAPGPDAVALSARMTAAWIAFVRDGDPGWPAYTPAEQLTQVFDTPGAVTAYPEQAARQIWQSHPFAPLTLT</sequence>
<reference evidence="5 6" key="1">
    <citation type="submission" date="2021-01" db="EMBL/GenBank/DDBJ databases">
        <title>Whole genome shotgun sequence of Actinoplanes palleronii NBRC 14916.</title>
        <authorList>
            <person name="Komaki H."/>
            <person name="Tamura T."/>
        </authorList>
    </citation>
    <scope>NUCLEOTIDE SEQUENCE [LARGE SCALE GENOMIC DNA]</scope>
    <source>
        <strain evidence="5 6">NBRC 14916</strain>
    </source>
</reference>
<dbReference type="Proteomes" id="UP000624709">
    <property type="component" value="Unassembled WGS sequence"/>
</dbReference>
<accession>A0ABQ4BAD8</accession>
<evidence type="ECO:0000313" key="5">
    <source>
        <dbReference type="EMBL" id="GIE67225.1"/>
    </source>
</evidence>